<organism evidence="10">
    <name type="scientific">Caenorhabditis brenneri</name>
    <name type="common">Nematode worm</name>
    <dbReference type="NCBI Taxonomy" id="135651"/>
    <lineage>
        <taxon>Eukaryota</taxon>
        <taxon>Metazoa</taxon>
        <taxon>Ecdysozoa</taxon>
        <taxon>Nematoda</taxon>
        <taxon>Chromadorea</taxon>
        <taxon>Rhabditida</taxon>
        <taxon>Rhabditina</taxon>
        <taxon>Rhabditomorpha</taxon>
        <taxon>Rhabditoidea</taxon>
        <taxon>Rhabditidae</taxon>
        <taxon>Peloderinae</taxon>
        <taxon>Caenorhabditis</taxon>
    </lineage>
</organism>
<dbReference type="STRING" id="135651.G0MZW2"/>
<evidence type="ECO:0000256" key="4">
    <source>
        <dbReference type="ARBA" id="ARBA00022630"/>
    </source>
</evidence>
<comment type="similarity">
    <text evidence="3">Belongs to the DAMOX/DASOX family.</text>
</comment>
<dbReference type="Gene3D" id="3.40.50.720">
    <property type="entry name" value="NAD(P)-binding Rossmann-like Domain"/>
    <property type="match status" value="1"/>
</dbReference>
<dbReference type="EMBL" id="GL379823">
    <property type="protein sequence ID" value="EGT48636.1"/>
    <property type="molecule type" value="Genomic_DNA"/>
</dbReference>
<proteinExistence type="inferred from homology"/>
<dbReference type="GO" id="GO:0071949">
    <property type="term" value="F:FAD binding"/>
    <property type="evidence" value="ECO:0007669"/>
    <property type="project" value="InterPro"/>
</dbReference>
<feature type="binding site" evidence="7">
    <location>
        <position position="297"/>
    </location>
    <ligand>
        <name>D-dopa</name>
        <dbReference type="ChEBI" id="CHEBI:149689"/>
    </ligand>
</feature>
<evidence type="ECO:0000256" key="3">
    <source>
        <dbReference type="ARBA" id="ARBA00006730"/>
    </source>
</evidence>
<dbReference type="PIRSF" id="PIRSF000189">
    <property type="entry name" value="D-aa_oxidase"/>
    <property type="match status" value="1"/>
</dbReference>
<keyword evidence="10" id="KW-1185">Reference proteome</keyword>
<feature type="domain" description="FAD dependent oxidoreductase" evidence="8">
    <location>
        <begin position="5"/>
        <end position="312"/>
    </location>
</feature>
<evidence type="ECO:0000256" key="7">
    <source>
        <dbReference type="PIRSR" id="PIRSR000189-1"/>
    </source>
</evidence>
<dbReference type="AlphaFoldDB" id="G0MZW2"/>
<feature type="binding site" evidence="7">
    <location>
        <begin position="296"/>
        <end position="301"/>
    </location>
    <ligand>
        <name>FAD</name>
        <dbReference type="ChEBI" id="CHEBI:57692"/>
    </ligand>
</feature>
<dbReference type="Gene3D" id="3.30.9.10">
    <property type="entry name" value="D-Amino Acid Oxidase, subunit A, domain 2"/>
    <property type="match status" value="1"/>
</dbReference>
<dbReference type="HOGENOM" id="CLU_034311_0_2_1"/>
<dbReference type="Pfam" id="PF01266">
    <property type="entry name" value="DAO"/>
    <property type="match status" value="1"/>
</dbReference>
<comment type="subcellular location">
    <subcellularLocation>
        <location evidence="2">Peroxisome matrix</location>
    </subcellularLocation>
</comment>
<evidence type="ECO:0000256" key="5">
    <source>
        <dbReference type="ARBA" id="ARBA00022827"/>
    </source>
</evidence>
<dbReference type="SUPFAM" id="SSF51971">
    <property type="entry name" value="Nucleotide-binding domain"/>
    <property type="match status" value="1"/>
</dbReference>
<evidence type="ECO:0000256" key="1">
    <source>
        <dbReference type="ARBA" id="ARBA00001974"/>
    </source>
</evidence>
<feature type="binding site" evidence="7">
    <location>
        <position position="217"/>
    </location>
    <ligand>
        <name>D-dopa</name>
        <dbReference type="ChEBI" id="CHEBI:149689"/>
    </ligand>
</feature>
<gene>
    <name evidence="9" type="ORF">CAEBREN_30974</name>
</gene>
<dbReference type="SUPFAM" id="SSF54373">
    <property type="entry name" value="FAD-linked reductases, C-terminal domain"/>
    <property type="match status" value="1"/>
</dbReference>
<feature type="binding site" evidence="7">
    <location>
        <position position="272"/>
    </location>
    <ligand>
        <name>D-dopa</name>
        <dbReference type="ChEBI" id="CHEBI:149689"/>
    </ligand>
</feature>
<dbReference type="InterPro" id="IPR006181">
    <property type="entry name" value="D-amino_acid_oxidase_CS"/>
</dbReference>
<evidence type="ECO:0000256" key="6">
    <source>
        <dbReference type="ARBA" id="ARBA00023002"/>
    </source>
</evidence>
<keyword evidence="5 7" id="KW-0274">FAD</keyword>
<dbReference type="OrthoDB" id="2015447at2759"/>
<dbReference type="InterPro" id="IPR023209">
    <property type="entry name" value="DAO"/>
</dbReference>
<protein>
    <recommendedName>
        <fullName evidence="8">FAD dependent oxidoreductase domain-containing protein</fullName>
    </recommendedName>
</protein>
<keyword evidence="6" id="KW-0560">Oxidoreductase</keyword>
<feature type="binding site" evidence="7">
    <location>
        <begin position="48"/>
        <end position="50"/>
    </location>
    <ligand>
        <name>FAD</name>
        <dbReference type="ChEBI" id="CHEBI:57692"/>
    </ligand>
</feature>
<name>G0MZW2_CAEBE</name>
<keyword evidence="4" id="KW-0285">Flavoprotein</keyword>
<dbReference type="GO" id="GO:0019478">
    <property type="term" value="P:D-amino acid catabolic process"/>
    <property type="evidence" value="ECO:0007669"/>
    <property type="project" value="TreeGrafter"/>
</dbReference>
<evidence type="ECO:0000259" key="8">
    <source>
        <dbReference type="Pfam" id="PF01266"/>
    </source>
</evidence>
<sequence>MVSPKIAVIGAGINGVSSALAIQEKIPNAEVTIISEKFSPNTTSDVAAGLIEPYLCDDDVNKIIRWTKATIHRIQEYMAEGNDGAEEMSGYWIQSVKEVPKWLEVMKNVNVLSEQEMKQIAKRPEHKFGVFYSTWYLEPTPYIKWETEKFLKNGGRIVQRKVENIRELDKDFDVIVNCSGLGSKKLVGDNGIYPTRGQIIKVSCPKVKHFFLDDQYYALLNDSTITLGGTKDQHQWDVTVNPKLAQKIFEGNCVNVPSLRSARILSHHVDLRPSRATVRLEIDSKLGKLVHNYGHGGSGITLHWGCALECAALVEQLVAKRAKL</sequence>
<dbReference type="FunCoup" id="G0MZW2">
    <property type="interactions" value="280"/>
</dbReference>
<accession>G0MZW2</accession>
<dbReference type="PANTHER" id="PTHR11530">
    <property type="entry name" value="D-AMINO ACID OXIDASE"/>
    <property type="match status" value="1"/>
</dbReference>
<dbReference type="eggNOG" id="KOG3923">
    <property type="taxonomic scope" value="Eukaryota"/>
</dbReference>
<evidence type="ECO:0000313" key="9">
    <source>
        <dbReference type="EMBL" id="EGT48636.1"/>
    </source>
</evidence>
<dbReference type="PANTHER" id="PTHR11530:SF11">
    <property type="entry name" value="D-ASPARTATE OXIDASE"/>
    <property type="match status" value="1"/>
</dbReference>
<dbReference type="GO" id="GO:0005782">
    <property type="term" value="C:peroxisomal matrix"/>
    <property type="evidence" value="ECO:0007669"/>
    <property type="project" value="UniProtKB-SubCell"/>
</dbReference>
<dbReference type="PROSITE" id="PS00677">
    <property type="entry name" value="DAO"/>
    <property type="match status" value="1"/>
</dbReference>
<dbReference type="InterPro" id="IPR006076">
    <property type="entry name" value="FAD-dep_OxRdtase"/>
</dbReference>
<reference evidence="10" key="1">
    <citation type="submission" date="2011-07" db="EMBL/GenBank/DDBJ databases">
        <authorList>
            <consortium name="Caenorhabditis brenneri Sequencing and Analysis Consortium"/>
            <person name="Wilson R.K."/>
        </authorList>
    </citation>
    <scope>NUCLEOTIDE SEQUENCE [LARGE SCALE GENOMIC DNA]</scope>
    <source>
        <strain evidence="10">PB2801</strain>
    </source>
</reference>
<evidence type="ECO:0000256" key="2">
    <source>
        <dbReference type="ARBA" id="ARBA00004253"/>
    </source>
</evidence>
<dbReference type="Proteomes" id="UP000008068">
    <property type="component" value="Unassembled WGS sequence"/>
</dbReference>
<feature type="binding site" evidence="7">
    <location>
        <begin position="43"/>
        <end position="44"/>
    </location>
    <ligand>
        <name>FAD</name>
        <dbReference type="ChEBI" id="CHEBI:57692"/>
    </ligand>
</feature>
<feature type="binding site" evidence="7">
    <location>
        <position position="162"/>
    </location>
    <ligand>
        <name>FAD</name>
        <dbReference type="ChEBI" id="CHEBI:57692"/>
    </ligand>
</feature>
<dbReference type="InParanoid" id="G0MZW2"/>
<evidence type="ECO:0000313" key="10">
    <source>
        <dbReference type="Proteomes" id="UP000008068"/>
    </source>
</evidence>
<comment type="cofactor">
    <cofactor evidence="1 7">
        <name>FAD</name>
        <dbReference type="ChEBI" id="CHEBI:57692"/>
    </cofactor>
</comment>
<dbReference type="GO" id="GO:0003884">
    <property type="term" value="F:D-amino-acid oxidase activity"/>
    <property type="evidence" value="ECO:0007669"/>
    <property type="project" value="InterPro"/>
</dbReference>